<keyword evidence="4" id="KW-0143">Chaperone</keyword>
<protein>
    <recommendedName>
        <fullName evidence="5">Flagellar protein FliT</fullName>
    </recommendedName>
</protein>
<dbReference type="EMBL" id="CP076643">
    <property type="protein sequence ID" value="QXO18092.1"/>
    <property type="molecule type" value="Genomic_DNA"/>
</dbReference>
<reference evidence="6" key="1">
    <citation type="submission" date="2021-06" db="EMBL/GenBank/DDBJ databases">
        <title>Vibrio nov. sp., novel gut bacterium isolated from Yellow Sea oyster.</title>
        <authorList>
            <person name="Muhammad N."/>
            <person name="Nguyen T.H."/>
            <person name="Lee Y.-J."/>
            <person name="Ko J."/>
            <person name="Kim S.-G."/>
        </authorList>
    </citation>
    <scope>NUCLEOTIDE SEQUENCE</scope>
    <source>
        <strain evidence="6">OG9-811</strain>
    </source>
</reference>
<dbReference type="AlphaFoldDB" id="A0A975YNS6"/>
<comment type="subcellular location">
    <subcellularLocation>
        <location evidence="1">Cytoplasm</location>
        <location evidence="1">Cytosol</location>
    </subcellularLocation>
</comment>
<dbReference type="Pfam" id="PF05400">
    <property type="entry name" value="FliT"/>
    <property type="match status" value="1"/>
</dbReference>
<dbReference type="Proteomes" id="UP000694232">
    <property type="component" value="Chromosome 1"/>
</dbReference>
<keyword evidence="6" id="KW-0966">Cell projection</keyword>
<evidence type="ECO:0000313" key="6">
    <source>
        <dbReference type="EMBL" id="QXO18092.1"/>
    </source>
</evidence>
<dbReference type="KEGG" id="vos:KNV97_07315"/>
<keyword evidence="7" id="KW-1185">Reference proteome</keyword>
<evidence type="ECO:0000256" key="3">
    <source>
        <dbReference type="ARBA" id="ARBA00022795"/>
    </source>
</evidence>
<keyword evidence="2" id="KW-0963">Cytoplasm</keyword>
<keyword evidence="6" id="KW-0282">Flagellum</keyword>
<proteinExistence type="predicted"/>
<keyword evidence="6" id="KW-0969">Cilium</keyword>
<sequence>MDDELQVLRDLDHQLKQSLSVQDINTEEIVDLVDKRERLLQGLLLYAADNPEFAHSEVWRKAILQTQQLVEQMQSQTTAIGRLLHKYRYGNKSVQQYKKFL</sequence>
<dbReference type="RefSeq" id="WP_218562814.1">
    <property type="nucleotide sequence ID" value="NZ_CP076643.1"/>
</dbReference>
<accession>A0A975YNS6</accession>
<name>A0A975YNS6_9VIBR</name>
<evidence type="ECO:0000256" key="4">
    <source>
        <dbReference type="ARBA" id="ARBA00023186"/>
    </source>
</evidence>
<dbReference type="InterPro" id="IPR008622">
    <property type="entry name" value="FliT"/>
</dbReference>
<evidence type="ECO:0000256" key="5">
    <source>
        <dbReference type="ARBA" id="ARBA00093797"/>
    </source>
</evidence>
<evidence type="ECO:0000313" key="7">
    <source>
        <dbReference type="Proteomes" id="UP000694232"/>
    </source>
</evidence>
<evidence type="ECO:0000256" key="2">
    <source>
        <dbReference type="ARBA" id="ARBA00022490"/>
    </source>
</evidence>
<evidence type="ECO:0000256" key="1">
    <source>
        <dbReference type="ARBA" id="ARBA00004514"/>
    </source>
</evidence>
<organism evidence="6 7">
    <name type="scientific">Vibrio ostreae</name>
    <dbReference type="NCBI Taxonomy" id="2841925"/>
    <lineage>
        <taxon>Bacteria</taxon>
        <taxon>Pseudomonadati</taxon>
        <taxon>Pseudomonadota</taxon>
        <taxon>Gammaproteobacteria</taxon>
        <taxon>Vibrionales</taxon>
        <taxon>Vibrionaceae</taxon>
        <taxon>Vibrio</taxon>
    </lineage>
</organism>
<keyword evidence="3" id="KW-1005">Bacterial flagellum biogenesis</keyword>
<gene>
    <name evidence="6" type="ORF">KNV97_07315</name>
</gene>